<reference evidence="2" key="1">
    <citation type="submission" date="2022-11" db="UniProtKB">
        <authorList>
            <consortium name="WormBaseParasite"/>
        </authorList>
    </citation>
    <scope>IDENTIFICATION</scope>
</reference>
<dbReference type="WBParaSite" id="JU765_v2.g15902.t1">
    <property type="protein sequence ID" value="JU765_v2.g15902.t1"/>
    <property type="gene ID" value="JU765_v2.g15902"/>
</dbReference>
<evidence type="ECO:0000313" key="1">
    <source>
        <dbReference type="Proteomes" id="UP000887576"/>
    </source>
</evidence>
<organism evidence="1 2">
    <name type="scientific">Panagrolaimus sp. JU765</name>
    <dbReference type="NCBI Taxonomy" id="591449"/>
    <lineage>
        <taxon>Eukaryota</taxon>
        <taxon>Metazoa</taxon>
        <taxon>Ecdysozoa</taxon>
        <taxon>Nematoda</taxon>
        <taxon>Chromadorea</taxon>
        <taxon>Rhabditida</taxon>
        <taxon>Tylenchina</taxon>
        <taxon>Panagrolaimomorpha</taxon>
        <taxon>Panagrolaimoidea</taxon>
        <taxon>Panagrolaimidae</taxon>
        <taxon>Panagrolaimus</taxon>
    </lineage>
</organism>
<evidence type="ECO:0000313" key="2">
    <source>
        <dbReference type="WBParaSite" id="JU765_v2.g15902.t1"/>
    </source>
</evidence>
<accession>A0AC34QF58</accession>
<protein>
    <submittedName>
        <fullName evidence="2">SHSP domain-containing protein</fullName>
    </submittedName>
</protein>
<dbReference type="Proteomes" id="UP000887576">
    <property type="component" value="Unplaced"/>
</dbReference>
<sequence length="203" mass="23193">MSTVVQQLPSISSRRPSMNLPPIPISPTNRHPSIDENSESSQTPISKDFTMMRETTDVDRSRNKFGSKAKIIRRMSSTEWENPKTADNVKFAQIDDGDEKFQAKIDLNCFPNFDVDEIDINVYGYDVLVHARKDHPSNPNLALMEISRQYRLPDDVDLDTIKLRKNKLKREVSVDAEKTHGYGKPVSFAVFDVTQHDPNVKFV</sequence>
<proteinExistence type="predicted"/>
<name>A0AC34QF58_9BILA</name>